<keyword evidence="2" id="KW-0812">Transmembrane</keyword>
<feature type="transmembrane region" description="Helical" evidence="2">
    <location>
        <begin position="124"/>
        <end position="143"/>
    </location>
</feature>
<sequence>MRYSVRLVSLESSANRKLIVKRLAGDLRTDIKKAEAFAGSLPLILFTGLSAEKADSVMFDYQRMGCRIERFMEEEKAATPEHHETIHSHIAATPEHQDSLAMPQFSFSSGPGAPEEKPGRRREIIVIAAFLLFIAGVLAASHFRKSIAPATHQLQQAEREARENPTDQKKQQHASRAYTEKAQEQQQIGDRIRFYQIAIAFNKFNETAWDGLIDAYAEKGEDAKANQTRREKMAIFGDTNAAIARIIASYGALQGTLKLTGSGLQFTYATDADGDSTVENEMKTMAGKIREIRPFEEISMTAVGDTNTITGKY</sequence>
<dbReference type="Proteomes" id="UP000179243">
    <property type="component" value="Unassembled WGS sequence"/>
</dbReference>
<feature type="region of interest" description="Disordered" evidence="1">
    <location>
        <begin position="154"/>
        <end position="184"/>
    </location>
</feature>
<feature type="compositionally biased region" description="Basic and acidic residues" evidence="1">
    <location>
        <begin position="157"/>
        <end position="170"/>
    </location>
</feature>
<organism evidence="3 4">
    <name type="scientific">Candidatus Raymondbacteria bacterium RIFOXYD12_FULL_49_13</name>
    <dbReference type="NCBI Taxonomy" id="1817890"/>
    <lineage>
        <taxon>Bacteria</taxon>
        <taxon>Raymondiibacteriota</taxon>
    </lineage>
</organism>
<evidence type="ECO:0000313" key="3">
    <source>
        <dbReference type="EMBL" id="OGK00078.1"/>
    </source>
</evidence>
<dbReference type="AlphaFoldDB" id="A0A1F7F0D6"/>
<name>A0A1F7F0D6_UNCRA</name>
<reference evidence="3 4" key="1">
    <citation type="journal article" date="2016" name="Nat. Commun.">
        <title>Thousands of microbial genomes shed light on interconnected biogeochemical processes in an aquifer system.</title>
        <authorList>
            <person name="Anantharaman K."/>
            <person name="Brown C.T."/>
            <person name="Hug L.A."/>
            <person name="Sharon I."/>
            <person name="Castelle C.J."/>
            <person name="Probst A.J."/>
            <person name="Thomas B.C."/>
            <person name="Singh A."/>
            <person name="Wilkins M.J."/>
            <person name="Karaoz U."/>
            <person name="Brodie E.L."/>
            <person name="Williams K.H."/>
            <person name="Hubbard S.S."/>
            <person name="Banfield J.F."/>
        </authorList>
    </citation>
    <scope>NUCLEOTIDE SEQUENCE [LARGE SCALE GENOMIC DNA]</scope>
</reference>
<keyword evidence="2" id="KW-1133">Transmembrane helix</keyword>
<evidence type="ECO:0000256" key="1">
    <source>
        <dbReference type="SAM" id="MobiDB-lite"/>
    </source>
</evidence>
<accession>A0A1F7F0D6</accession>
<evidence type="ECO:0000313" key="4">
    <source>
        <dbReference type="Proteomes" id="UP000179243"/>
    </source>
</evidence>
<dbReference type="EMBL" id="MFYX01000155">
    <property type="protein sequence ID" value="OGK00078.1"/>
    <property type="molecule type" value="Genomic_DNA"/>
</dbReference>
<comment type="caution">
    <text evidence="3">The sequence shown here is derived from an EMBL/GenBank/DDBJ whole genome shotgun (WGS) entry which is preliminary data.</text>
</comment>
<evidence type="ECO:0000256" key="2">
    <source>
        <dbReference type="SAM" id="Phobius"/>
    </source>
</evidence>
<protein>
    <submittedName>
        <fullName evidence="3">Uncharacterized protein</fullName>
    </submittedName>
</protein>
<proteinExistence type="predicted"/>
<keyword evidence="2" id="KW-0472">Membrane</keyword>
<gene>
    <name evidence="3" type="ORF">A2519_22385</name>
</gene>